<dbReference type="Proteomes" id="UP000703269">
    <property type="component" value="Unassembled WGS sequence"/>
</dbReference>
<dbReference type="EMBL" id="BPQB01000004">
    <property type="protein sequence ID" value="GJE86646.1"/>
    <property type="molecule type" value="Genomic_DNA"/>
</dbReference>
<sequence>MCSSPKTRESRLDEAQRHGRMTLGGTSLASVVGSRVLYHAYLRGALQEARRGTASIRARRALHVVSARDTYRVRSVRAYAAATAASRASSAPSSVEPRPSAQSSRASTSWLPTRIAWRRYARRSRRWTKYSSCMGTPSFFPRSCRRWLCACKLMVRRTMIKTTVAGILQCVFGLPNIQRVPGLSGRPGDRHIQASWQGCSKVEHAHCEGI</sequence>
<evidence type="ECO:0000313" key="1">
    <source>
        <dbReference type="EMBL" id="GJE86646.1"/>
    </source>
</evidence>
<gene>
    <name evidence="1" type="ORF">PsYK624_027270</name>
</gene>
<keyword evidence="2" id="KW-1185">Reference proteome</keyword>
<organism evidence="1 2">
    <name type="scientific">Phanerochaete sordida</name>
    <dbReference type="NCBI Taxonomy" id="48140"/>
    <lineage>
        <taxon>Eukaryota</taxon>
        <taxon>Fungi</taxon>
        <taxon>Dikarya</taxon>
        <taxon>Basidiomycota</taxon>
        <taxon>Agaricomycotina</taxon>
        <taxon>Agaricomycetes</taxon>
        <taxon>Polyporales</taxon>
        <taxon>Phanerochaetaceae</taxon>
        <taxon>Phanerochaete</taxon>
    </lineage>
</organism>
<evidence type="ECO:0000313" key="2">
    <source>
        <dbReference type="Proteomes" id="UP000703269"/>
    </source>
</evidence>
<protein>
    <submittedName>
        <fullName evidence="1">Uncharacterized protein</fullName>
    </submittedName>
</protein>
<reference evidence="1 2" key="1">
    <citation type="submission" date="2021-08" db="EMBL/GenBank/DDBJ databases">
        <title>Draft Genome Sequence of Phanerochaete sordida strain YK-624.</title>
        <authorList>
            <person name="Mori T."/>
            <person name="Dohra H."/>
            <person name="Suzuki T."/>
            <person name="Kawagishi H."/>
            <person name="Hirai H."/>
        </authorList>
    </citation>
    <scope>NUCLEOTIDE SEQUENCE [LARGE SCALE GENOMIC DNA]</scope>
    <source>
        <strain evidence="1 2">YK-624</strain>
    </source>
</reference>
<accession>A0A9P3G1Q4</accession>
<name>A0A9P3G1Q4_9APHY</name>
<comment type="caution">
    <text evidence="1">The sequence shown here is derived from an EMBL/GenBank/DDBJ whole genome shotgun (WGS) entry which is preliminary data.</text>
</comment>
<proteinExistence type="predicted"/>
<dbReference type="AlphaFoldDB" id="A0A9P3G1Q4"/>